<keyword evidence="7" id="KW-0121">Carboxypeptidase</keyword>
<keyword evidence="4" id="KW-0378">Hydrolase</keyword>
<feature type="non-terminal residue" evidence="7">
    <location>
        <position position="940"/>
    </location>
</feature>
<dbReference type="Proteomes" id="UP000886611">
    <property type="component" value="Unassembled WGS sequence"/>
</dbReference>
<feature type="compositionally biased region" description="Polar residues" evidence="6">
    <location>
        <begin position="723"/>
        <end position="733"/>
    </location>
</feature>
<feature type="region of interest" description="Disordered" evidence="6">
    <location>
        <begin position="764"/>
        <end position="800"/>
    </location>
</feature>
<dbReference type="GO" id="GO:0070008">
    <property type="term" value="F:serine-type exopeptidase activity"/>
    <property type="evidence" value="ECO:0007669"/>
    <property type="project" value="InterPro"/>
</dbReference>
<dbReference type="GO" id="GO:0006508">
    <property type="term" value="P:proteolysis"/>
    <property type="evidence" value="ECO:0007669"/>
    <property type="project" value="UniProtKB-KW"/>
</dbReference>
<evidence type="ECO:0000256" key="4">
    <source>
        <dbReference type="ARBA" id="ARBA00022801"/>
    </source>
</evidence>
<keyword evidence="2" id="KW-0645">Protease</keyword>
<keyword evidence="8" id="KW-1185">Reference proteome</keyword>
<accession>A0A8X7WVZ1</accession>
<evidence type="ECO:0000313" key="8">
    <source>
        <dbReference type="Proteomes" id="UP000886611"/>
    </source>
</evidence>
<sequence>MAGAELFGCRFQVYRNGQTFYTFGEPPMPLKYLRFTGENLSSGHFDVYECFNSQKLDAKLSMKPVVCLQRLTDAECHFNTTSPANSNVIETNHETQTDYDSSNPSWEKTVKRRLITLVLLKTQLLNRDTLWLIITGIMLEAPFSFILEMKGFMWDVAEELGAMLVFAEHRYYGESLPFGDQSYRDAKTLNFLTSEQALADFAVLIKHLKKTIPGTQNSSVIAIGGSYGGMLAAWLRMKYPYLVTGALASSAPIWQFEGLVDCGIFYKIVTDDFTKGGKECSESIRRSWKAIDNVTTTVDGLKWLSETFHLCSSLTSKEDIASFKSWLSETWVNLAMVNYPYEANFLQPLPAWPVEVVCKFLQDSKSEDKKLLQNIFLAASIYYNYTGNVECLNTSQTATGSLGYIGWYYQACTEMVMPMCSDGINDMFEPQQWDLKAFSDECYKQFGVRPRPDWVTMAYGGKNISSYSNIIFRQWVCRSRADKQVAFMYAGYGSKTGGLELEVSHMSNVQILPSEWVWINGGLDPWSGGGVTTPVPESLVVIMIPEGAHHLDLRYNSAYDPKSVLIARYLEVWYMKLWIKEDSIKLNSQICRPNVQVSVSDGSEVTGYECKLVVENSSLLELVGCCFPNNEKTGSVMDYEIHKGYDGMLLGDLESEGEFKETTKDLLSFIDTASSNIKLALDKPVKSKRKVNHRKYLQKQIKRCTGIITPGQVSQDTVKRQALPSSVSGSSFQCKPPPKREGSQASLQSKSLAALFESAKDIRGEKGKKPPLRHRNLPPSFFTEPANTSKMSSTSGMTLKDLERGNPEVADFFELLGPDYSNMISEQEIFQGRVHQDLGLEPTAFDPPHLLGGFLYTDPWNTCSTEGKKMLVSNLSLSDSMRTMPGQPSLYENSDSSSASPAEDNAPSLPAFPHFFADCSIPQVTYDFANGYNRTGFPSL</sequence>
<dbReference type="GO" id="GO:0060055">
    <property type="term" value="P:angiogenesis involved in wound healing"/>
    <property type="evidence" value="ECO:0007669"/>
    <property type="project" value="TreeGrafter"/>
</dbReference>
<feature type="region of interest" description="Disordered" evidence="6">
    <location>
        <begin position="715"/>
        <end position="748"/>
    </location>
</feature>
<evidence type="ECO:0000256" key="1">
    <source>
        <dbReference type="ARBA" id="ARBA00011079"/>
    </source>
</evidence>
<dbReference type="PANTHER" id="PTHR11010:SF38">
    <property type="entry name" value="LYSOSOMAL PRO-X CARBOXYPEPTIDASE"/>
    <property type="match status" value="1"/>
</dbReference>
<evidence type="ECO:0000256" key="2">
    <source>
        <dbReference type="ARBA" id="ARBA00022670"/>
    </source>
</evidence>
<organism evidence="7 8">
    <name type="scientific">Polypterus senegalus</name>
    <name type="common">Senegal bichir</name>
    <dbReference type="NCBI Taxonomy" id="55291"/>
    <lineage>
        <taxon>Eukaryota</taxon>
        <taxon>Metazoa</taxon>
        <taxon>Chordata</taxon>
        <taxon>Craniata</taxon>
        <taxon>Vertebrata</taxon>
        <taxon>Euteleostomi</taxon>
        <taxon>Actinopterygii</taxon>
        <taxon>Polypteriformes</taxon>
        <taxon>Polypteridae</taxon>
        <taxon>Polypterus</taxon>
    </lineage>
</organism>
<keyword evidence="3" id="KW-0732">Signal</keyword>
<proteinExistence type="inferred from homology"/>
<dbReference type="AlphaFoldDB" id="A0A8X7WVZ1"/>
<name>A0A8X7WVZ1_POLSE</name>
<dbReference type="Pfam" id="PF05577">
    <property type="entry name" value="Peptidase_S28"/>
    <property type="match status" value="2"/>
</dbReference>
<dbReference type="SUPFAM" id="SSF53474">
    <property type="entry name" value="alpha/beta-Hydrolases"/>
    <property type="match status" value="1"/>
</dbReference>
<dbReference type="InterPro" id="IPR008758">
    <property type="entry name" value="Peptidase_S28"/>
</dbReference>
<gene>
    <name evidence="7" type="primary">Prcp</name>
    <name evidence="7" type="ORF">GTO96_0013134</name>
</gene>
<dbReference type="GO" id="GO:0004180">
    <property type="term" value="F:carboxypeptidase activity"/>
    <property type="evidence" value="ECO:0007669"/>
    <property type="project" value="UniProtKB-KW"/>
</dbReference>
<comment type="caution">
    <text evidence="7">The sequence shown here is derived from an EMBL/GenBank/DDBJ whole genome shotgun (WGS) entry which is preliminary data.</text>
</comment>
<feature type="region of interest" description="Disordered" evidence="6">
    <location>
        <begin position="879"/>
        <end position="905"/>
    </location>
</feature>
<dbReference type="Gene3D" id="1.20.120.980">
    <property type="entry name" value="Serine carboxypeptidase S28, SKS domain"/>
    <property type="match status" value="1"/>
</dbReference>
<evidence type="ECO:0000256" key="6">
    <source>
        <dbReference type="SAM" id="MobiDB-lite"/>
    </source>
</evidence>
<dbReference type="EMBL" id="JAATIS010008602">
    <property type="protein sequence ID" value="KAG2457055.1"/>
    <property type="molecule type" value="Genomic_DNA"/>
</dbReference>
<dbReference type="InterPro" id="IPR042269">
    <property type="entry name" value="Ser_carbopepase_S28_SKS"/>
</dbReference>
<dbReference type="Gene3D" id="3.40.50.1820">
    <property type="entry name" value="alpha/beta hydrolase"/>
    <property type="match status" value="2"/>
</dbReference>
<dbReference type="PANTHER" id="PTHR11010">
    <property type="entry name" value="PROTEASE S28 PRO-X CARBOXYPEPTIDASE-RELATED"/>
    <property type="match status" value="1"/>
</dbReference>
<evidence type="ECO:0000256" key="3">
    <source>
        <dbReference type="ARBA" id="ARBA00022729"/>
    </source>
</evidence>
<dbReference type="GO" id="GO:0008239">
    <property type="term" value="F:dipeptidyl-peptidase activity"/>
    <property type="evidence" value="ECO:0007669"/>
    <property type="project" value="TreeGrafter"/>
</dbReference>
<feature type="compositionally biased region" description="Polar residues" evidence="6">
    <location>
        <begin position="785"/>
        <end position="797"/>
    </location>
</feature>
<keyword evidence="5" id="KW-0325">Glycoprotein</keyword>
<dbReference type="GO" id="GO:0003085">
    <property type="term" value="P:negative regulation of systemic arterial blood pressure"/>
    <property type="evidence" value="ECO:0007669"/>
    <property type="project" value="TreeGrafter"/>
</dbReference>
<dbReference type="GO" id="GO:0043535">
    <property type="term" value="P:regulation of blood vessel endothelial cell migration"/>
    <property type="evidence" value="ECO:0007669"/>
    <property type="project" value="TreeGrafter"/>
</dbReference>
<evidence type="ECO:0000313" key="7">
    <source>
        <dbReference type="EMBL" id="KAG2457055.1"/>
    </source>
</evidence>
<evidence type="ECO:0000256" key="5">
    <source>
        <dbReference type="ARBA" id="ARBA00023180"/>
    </source>
</evidence>
<comment type="similarity">
    <text evidence="1">Belongs to the peptidase S28 family.</text>
</comment>
<dbReference type="InterPro" id="IPR029058">
    <property type="entry name" value="AB_hydrolase_fold"/>
</dbReference>
<reference evidence="7 8" key="1">
    <citation type="journal article" date="2021" name="Cell">
        <title>Tracing the genetic footprints of vertebrate landing in non-teleost ray-finned fishes.</title>
        <authorList>
            <person name="Bi X."/>
            <person name="Wang K."/>
            <person name="Yang L."/>
            <person name="Pan H."/>
            <person name="Jiang H."/>
            <person name="Wei Q."/>
            <person name="Fang M."/>
            <person name="Yu H."/>
            <person name="Zhu C."/>
            <person name="Cai Y."/>
            <person name="He Y."/>
            <person name="Gan X."/>
            <person name="Zeng H."/>
            <person name="Yu D."/>
            <person name="Zhu Y."/>
            <person name="Jiang H."/>
            <person name="Qiu Q."/>
            <person name="Yang H."/>
            <person name="Zhang Y.E."/>
            <person name="Wang W."/>
            <person name="Zhu M."/>
            <person name="He S."/>
            <person name="Zhang G."/>
        </authorList>
    </citation>
    <scope>NUCLEOTIDE SEQUENCE [LARGE SCALE GENOMIC DNA]</scope>
    <source>
        <strain evidence="7">Bchr_013</strain>
    </source>
</reference>
<protein>
    <submittedName>
        <fullName evidence="7">PCP carboxypeptidase</fullName>
    </submittedName>
</protein>
<feature type="non-terminal residue" evidence="7">
    <location>
        <position position="1"/>
    </location>
</feature>
<feature type="compositionally biased region" description="Polar residues" evidence="6">
    <location>
        <begin position="890"/>
        <end position="900"/>
    </location>
</feature>